<accession>A0A8J3LPR7</accession>
<dbReference type="EMBL" id="BONU01000028">
    <property type="protein sequence ID" value="GIG75254.1"/>
    <property type="molecule type" value="Genomic_DNA"/>
</dbReference>
<organism evidence="1 2">
    <name type="scientific">Planosporangium flavigriseum</name>
    <dbReference type="NCBI Taxonomy" id="373681"/>
    <lineage>
        <taxon>Bacteria</taxon>
        <taxon>Bacillati</taxon>
        <taxon>Actinomycetota</taxon>
        <taxon>Actinomycetes</taxon>
        <taxon>Micromonosporales</taxon>
        <taxon>Micromonosporaceae</taxon>
        <taxon>Planosporangium</taxon>
    </lineage>
</organism>
<name>A0A8J3LPR7_9ACTN</name>
<dbReference type="RefSeq" id="WP_168079414.1">
    <property type="nucleotide sequence ID" value="NZ_BAAAQJ010000010.1"/>
</dbReference>
<sequence length="290" mass="30850">MVADLEERFAGFAARLRPAAPYRDPWPAERRLAMIAIDHIARGHLARGHLARGHLARAHTGAGHTATNHPVAPQSTPSALTRLGFSRGEEIDAATGRPYAMYVGGAWGVVLVDLSMPARVVVEVPHPNSDLRTERMGARLFRLVPGSVLLMAGAHRRAAGGAADVAHNDRSLFNALAAGAAGRRLPQVQLHGFADRSLPGLDAVISTGTTTATPAAVRVTDRLRRIGLATCQSWQDSRGRLEGIGNVQALTAERLGTVFIHLELNWRVRGDERLRSGALEAVAAADIAAG</sequence>
<dbReference type="Proteomes" id="UP000653674">
    <property type="component" value="Unassembled WGS sequence"/>
</dbReference>
<proteinExistence type="predicted"/>
<reference evidence="1" key="1">
    <citation type="submission" date="2021-01" db="EMBL/GenBank/DDBJ databases">
        <title>Whole genome shotgun sequence of Planosporangium flavigriseum NBRC 105377.</title>
        <authorList>
            <person name="Komaki H."/>
            <person name="Tamura T."/>
        </authorList>
    </citation>
    <scope>NUCLEOTIDE SEQUENCE</scope>
    <source>
        <strain evidence="1">NBRC 105377</strain>
    </source>
</reference>
<dbReference type="AlphaFoldDB" id="A0A8J3LPR7"/>
<keyword evidence="2" id="KW-1185">Reference proteome</keyword>
<evidence type="ECO:0000313" key="2">
    <source>
        <dbReference type="Proteomes" id="UP000653674"/>
    </source>
</evidence>
<evidence type="ECO:0000313" key="1">
    <source>
        <dbReference type="EMBL" id="GIG75254.1"/>
    </source>
</evidence>
<protein>
    <submittedName>
        <fullName evidence="1">Uncharacterized protein</fullName>
    </submittedName>
</protein>
<comment type="caution">
    <text evidence="1">The sequence shown here is derived from an EMBL/GenBank/DDBJ whole genome shotgun (WGS) entry which is preliminary data.</text>
</comment>
<gene>
    <name evidence="1" type="ORF">Pfl04_36580</name>
</gene>